<evidence type="ECO:0000256" key="6">
    <source>
        <dbReference type="ARBA" id="ARBA00023163"/>
    </source>
</evidence>
<dbReference type="Gene3D" id="3.10.20.90">
    <property type="entry name" value="Phosphatidylinositol 3-kinase Catalytic Subunit, Chain A, domain 1"/>
    <property type="match status" value="1"/>
</dbReference>
<comment type="function">
    <text evidence="9">Aux/IAA proteins are short-lived transcriptional factors that function as repressors of early auxin response genes at low auxin concentrations. Repression is thought to result from the interaction with auxin response factors (ARFs), proteins that bind to the auxin-responsive promoter element (AuxRE). Formation of heterodimers with ARF proteins may alter their ability to modulate early auxin response genes expression.</text>
</comment>
<dbReference type="PANTHER" id="PTHR31734:SF227">
    <property type="entry name" value="AUXIN-RESPONSIVE PROTEIN IAA4"/>
    <property type="match status" value="1"/>
</dbReference>
<keyword evidence="13" id="KW-1185">Reference proteome</keyword>
<dbReference type="GO" id="GO:0009734">
    <property type="term" value="P:auxin-activated signaling pathway"/>
    <property type="evidence" value="ECO:0007669"/>
    <property type="project" value="UniProtKB-UniRule"/>
</dbReference>
<dbReference type="Proteomes" id="UP001159364">
    <property type="component" value="Linkage Group LG11"/>
</dbReference>
<evidence type="ECO:0000259" key="11">
    <source>
        <dbReference type="PROSITE" id="PS51745"/>
    </source>
</evidence>
<evidence type="ECO:0000256" key="4">
    <source>
        <dbReference type="ARBA" id="ARBA00022491"/>
    </source>
</evidence>
<dbReference type="GO" id="GO:0006355">
    <property type="term" value="P:regulation of DNA-templated transcription"/>
    <property type="evidence" value="ECO:0007669"/>
    <property type="project" value="InterPro"/>
</dbReference>
<keyword evidence="6 10" id="KW-0804">Transcription</keyword>
<comment type="subunit">
    <text evidence="3 10">Homodimers and heterodimers.</text>
</comment>
<evidence type="ECO:0000256" key="2">
    <source>
        <dbReference type="ARBA" id="ARBA00006728"/>
    </source>
</evidence>
<keyword evidence="8 10" id="KW-0927">Auxin signaling pathway</keyword>
<sequence>MAYESNLNLKKKTELRLLLPSIHENKVLFTPNTINNKKMLFTPNTRNNKRDFTEISKEWRSKSNPSELSVDGATYLRKIDLKMFKSYPELLKALDNMFKLSISNEYSKREGYSGSDYAPTFEDKDGDWMLIRNVPWE</sequence>
<dbReference type="GO" id="GO:0005634">
    <property type="term" value="C:nucleus"/>
    <property type="evidence" value="ECO:0007669"/>
    <property type="project" value="UniProtKB-SubCell"/>
</dbReference>
<reference evidence="12 13" key="1">
    <citation type="submission" date="2021-09" db="EMBL/GenBank/DDBJ databases">
        <title>Genomic insights and catalytic innovation underlie evolution of tropane alkaloids biosynthesis.</title>
        <authorList>
            <person name="Wang Y.-J."/>
            <person name="Tian T."/>
            <person name="Huang J.-P."/>
            <person name="Huang S.-X."/>
        </authorList>
    </citation>
    <scope>NUCLEOTIDE SEQUENCE [LARGE SCALE GENOMIC DNA]</scope>
    <source>
        <strain evidence="12">KIB-2018</strain>
        <tissue evidence="12">Leaf</tissue>
    </source>
</reference>
<dbReference type="InterPro" id="IPR053793">
    <property type="entry name" value="PB1-like"/>
</dbReference>
<organism evidence="12 13">
    <name type="scientific">Erythroxylum novogranatense</name>
    <dbReference type="NCBI Taxonomy" id="1862640"/>
    <lineage>
        <taxon>Eukaryota</taxon>
        <taxon>Viridiplantae</taxon>
        <taxon>Streptophyta</taxon>
        <taxon>Embryophyta</taxon>
        <taxon>Tracheophyta</taxon>
        <taxon>Spermatophyta</taxon>
        <taxon>Magnoliopsida</taxon>
        <taxon>eudicotyledons</taxon>
        <taxon>Gunneridae</taxon>
        <taxon>Pentapetalae</taxon>
        <taxon>rosids</taxon>
        <taxon>fabids</taxon>
        <taxon>Malpighiales</taxon>
        <taxon>Erythroxylaceae</taxon>
        <taxon>Erythroxylum</taxon>
    </lineage>
</organism>
<evidence type="ECO:0000313" key="13">
    <source>
        <dbReference type="Proteomes" id="UP001159364"/>
    </source>
</evidence>
<dbReference type="SUPFAM" id="SSF54277">
    <property type="entry name" value="CAD &amp; PB1 domains"/>
    <property type="match status" value="1"/>
</dbReference>
<accession>A0AAV8SEK8</accession>
<dbReference type="EMBL" id="JAIWQS010000011">
    <property type="protein sequence ID" value="KAJ8750470.1"/>
    <property type="molecule type" value="Genomic_DNA"/>
</dbReference>
<evidence type="ECO:0000256" key="9">
    <source>
        <dbReference type="ARBA" id="ARBA00025283"/>
    </source>
</evidence>
<keyword evidence="5 10" id="KW-0805">Transcription regulation</keyword>
<evidence type="ECO:0000256" key="8">
    <source>
        <dbReference type="ARBA" id="ARBA00023294"/>
    </source>
</evidence>
<dbReference type="AlphaFoldDB" id="A0AAV8SEK8"/>
<feature type="domain" description="PB1" evidence="11">
    <location>
        <begin position="63"/>
        <end position="137"/>
    </location>
</feature>
<evidence type="ECO:0000313" key="12">
    <source>
        <dbReference type="EMBL" id="KAJ8750470.1"/>
    </source>
</evidence>
<evidence type="ECO:0000256" key="1">
    <source>
        <dbReference type="ARBA" id="ARBA00004123"/>
    </source>
</evidence>
<name>A0AAV8SEK8_9ROSI</name>
<comment type="similarity">
    <text evidence="2 10">Belongs to the Aux/IAA family.</text>
</comment>
<comment type="subcellular location">
    <subcellularLocation>
        <location evidence="1 10">Nucleus</location>
    </subcellularLocation>
</comment>
<keyword evidence="4 10" id="KW-0678">Repressor</keyword>
<proteinExistence type="inferred from homology"/>
<protein>
    <recommendedName>
        <fullName evidence="10">Auxin-responsive protein</fullName>
    </recommendedName>
</protein>
<gene>
    <name evidence="12" type="ORF">K2173_015612</name>
</gene>
<dbReference type="PANTHER" id="PTHR31734">
    <property type="entry name" value="AUXIN-RESPONSIVE PROTEIN IAA17"/>
    <property type="match status" value="1"/>
</dbReference>
<evidence type="ECO:0000256" key="10">
    <source>
        <dbReference type="RuleBase" id="RU004549"/>
    </source>
</evidence>
<dbReference type="InterPro" id="IPR033389">
    <property type="entry name" value="AUX/IAA_dom"/>
</dbReference>
<evidence type="ECO:0000256" key="3">
    <source>
        <dbReference type="ARBA" id="ARBA00011726"/>
    </source>
</evidence>
<evidence type="ECO:0000256" key="5">
    <source>
        <dbReference type="ARBA" id="ARBA00023015"/>
    </source>
</evidence>
<dbReference type="Pfam" id="PF02309">
    <property type="entry name" value="AUX_IAA"/>
    <property type="match status" value="1"/>
</dbReference>
<keyword evidence="7 10" id="KW-0539">Nucleus</keyword>
<comment type="caution">
    <text evidence="12">The sequence shown here is derived from an EMBL/GenBank/DDBJ whole genome shotgun (WGS) entry which is preliminary data.</text>
</comment>
<dbReference type="PROSITE" id="PS51745">
    <property type="entry name" value="PB1"/>
    <property type="match status" value="1"/>
</dbReference>
<dbReference type="InterPro" id="IPR003311">
    <property type="entry name" value="AUX_IAA"/>
</dbReference>
<evidence type="ECO:0000256" key="7">
    <source>
        <dbReference type="ARBA" id="ARBA00023242"/>
    </source>
</evidence>